<organism evidence="2 3">
    <name type="scientific">Smittium culicis</name>
    <dbReference type="NCBI Taxonomy" id="133412"/>
    <lineage>
        <taxon>Eukaryota</taxon>
        <taxon>Fungi</taxon>
        <taxon>Fungi incertae sedis</taxon>
        <taxon>Zoopagomycota</taxon>
        <taxon>Kickxellomycotina</taxon>
        <taxon>Harpellomycetes</taxon>
        <taxon>Harpellales</taxon>
        <taxon>Legeriomycetaceae</taxon>
        <taxon>Smittium</taxon>
    </lineage>
</organism>
<gene>
    <name evidence="2" type="ORF">AYI70_g9079</name>
</gene>
<name>A0A1R1XD05_9FUNG</name>
<dbReference type="EMBL" id="LSSN01003942">
    <property type="protein sequence ID" value="OMJ12486.1"/>
    <property type="molecule type" value="Genomic_DNA"/>
</dbReference>
<evidence type="ECO:0000313" key="3">
    <source>
        <dbReference type="Proteomes" id="UP000187283"/>
    </source>
</evidence>
<evidence type="ECO:0000256" key="1">
    <source>
        <dbReference type="SAM" id="MobiDB-lite"/>
    </source>
</evidence>
<dbReference type="AlphaFoldDB" id="A0A1R1XD05"/>
<dbReference type="OrthoDB" id="5596538at2759"/>
<protein>
    <recommendedName>
        <fullName evidence="4">RRM domain-containing protein</fullName>
    </recommendedName>
</protein>
<feature type="region of interest" description="Disordered" evidence="1">
    <location>
        <begin position="440"/>
        <end position="545"/>
    </location>
</feature>
<keyword evidence="3" id="KW-1185">Reference proteome</keyword>
<accession>A0A1R1XD05</accession>
<evidence type="ECO:0008006" key="4">
    <source>
        <dbReference type="Google" id="ProtNLM"/>
    </source>
</evidence>
<reference evidence="2 3" key="1">
    <citation type="submission" date="2017-01" db="EMBL/GenBank/DDBJ databases">
        <authorList>
            <person name="Mah S.A."/>
            <person name="Swanson W.J."/>
            <person name="Moy G.W."/>
            <person name="Vacquier V.D."/>
        </authorList>
    </citation>
    <scope>NUCLEOTIDE SEQUENCE [LARGE SCALE GENOMIC DNA]</scope>
    <source>
        <strain evidence="2 3">GSMNP</strain>
    </source>
</reference>
<dbReference type="InterPro" id="IPR012677">
    <property type="entry name" value="Nucleotide-bd_a/b_plait_sf"/>
</dbReference>
<feature type="compositionally biased region" description="Basic and acidic residues" evidence="1">
    <location>
        <begin position="513"/>
        <end position="545"/>
    </location>
</feature>
<dbReference type="Proteomes" id="UP000187283">
    <property type="component" value="Unassembled WGS sequence"/>
</dbReference>
<dbReference type="Gene3D" id="3.30.70.330">
    <property type="match status" value="1"/>
</dbReference>
<dbReference type="GO" id="GO:0003676">
    <property type="term" value="F:nucleic acid binding"/>
    <property type="evidence" value="ECO:0007669"/>
    <property type="project" value="InterPro"/>
</dbReference>
<dbReference type="SUPFAM" id="SSF54928">
    <property type="entry name" value="RNA-binding domain, RBD"/>
    <property type="match status" value="1"/>
</dbReference>
<dbReference type="STRING" id="133412.A0A1R1XD05"/>
<feature type="compositionally biased region" description="Basic and acidic residues" evidence="1">
    <location>
        <begin position="65"/>
        <end position="85"/>
    </location>
</feature>
<proteinExistence type="predicted"/>
<dbReference type="InterPro" id="IPR035979">
    <property type="entry name" value="RBD_domain_sf"/>
</dbReference>
<feature type="region of interest" description="Disordered" evidence="1">
    <location>
        <begin position="56"/>
        <end position="119"/>
    </location>
</feature>
<evidence type="ECO:0000313" key="2">
    <source>
        <dbReference type="EMBL" id="OMJ12486.1"/>
    </source>
</evidence>
<sequence>MMYLYCPKIYEEYLLTELELGTAQDYIEANSEIEGCKSKISNFLYHYYQQKNFTEDQSFEPYDNQTDKHKDVLDESTPKRPRFENESIEESDLETLKKPKLDSGASDLKNDSQYSENFDKTNNRSSIYKKINYTVLVYPISNRFGKISKSNIVNESVTPGSASKNLVGHLTFENADGVLSALLSSNLSVPSIGVAKNSFVIKVELKNLGSRWKKYDNIRRSFVIKNVPTNFDFEIVKQAIVKTRIESTDLDYENSRNINGITSMNIVKKSSNPENKLCIIYITMSSEQGVVSGIKSLTENLPEYQRLGMVAEEFIPTVDMNKNFDFDLNNSVYVSNINYNTERDNMIDFFRAYLGTDMFILDMVTDNNGSFSGQAFIYLASEAGLVKRIHKNNAGNKIFVDMEKNCDVDKLIKDINEITLDKRNLRASLVVQNIENVSRPETNYRDRQQTNQSYGSKNLDIGSRGNDFNNPRNYGPKPKLAFLPRNVKKSSSSFNDNKPKDSIKSANSGNDTNRMDIDMPENKGSDVKEGAQGKTNEDFKRMFYS</sequence>
<comment type="caution">
    <text evidence="2">The sequence shown here is derived from an EMBL/GenBank/DDBJ whole genome shotgun (WGS) entry which is preliminary data.</text>
</comment>